<dbReference type="PhylomeDB" id="T1IPC2"/>
<dbReference type="EnsemblMetazoa" id="SMAR002871-RA">
    <property type="protein sequence ID" value="SMAR002871-PA"/>
    <property type="gene ID" value="SMAR002871"/>
</dbReference>
<dbReference type="EMBL" id="JH431254">
    <property type="status" value="NOT_ANNOTATED_CDS"/>
    <property type="molecule type" value="Genomic_DNA"/>
</dbReference>
<name>T1IPC2_STRMM</name>
<dbReference type="InterPro" id="IPR036397">
    <property type="entry name" value="RNaseH_sf"/>
</dbReference>
<reference evidence="2" key="1">
    <citation type="submission" date="2011-05" db="EMBL/GenBank/DDBJ databases">
        <authorList>
            <person name="Richards S.R."/>
            <person name="Qu J."/>
            <person name="Jiang H."/>
            <person name="Jhangiani S.N."/>
            <person name="Agravi P."/>
            <person name="Goodspeed R."/>
            <person name="Gross S."/>
            <person name="Mandapat C."/>
            <person name="Jackson L."/>
            <person name="Mathew T."/>
            <person name="Pu L."/>
            <person name="Thornton R."/>
            <person name="Saada N."/>
            <person name="Wilczek-Boney K.B."/>
            <person name="Lee S."/>
            <person name="Kovar C."/>
            <person name="Wu Y."/>
            <person name="Scherer S.E."/>
            <person name="Worley K.C."/>
            <person name="Muzny D.M."/>
            <person name="Gibbs R."/>
        </authorList>
    </citation>
    <scope>NUCLEOTIDE SEQUENCE</scope>
    <source>
        <strain evidence="2">Brora</strain>
    </source>
</reference>
<keyword evidence="2" id="KW-1185">Reference proteome</keyword>
<proteinExistence type="predicted"/>
<organism evidence="1 2">
    <name type="scientific">Strigamia maritima</name>
    <name type="common">European centipede</name>
    <name type="synonym">Geophilus maritimus</name>
    <dbReference type="NCBI Taxonomy" id="126957"/>
    <lineage>
        <taxon>Eukaryota</taxon>
        <taxon>Metazoa</taxon>
        <taxon>Ecdysozoa</taxon>
        <taxon>Arthropoda</taxon>
        <taxon>Myriapoda</taxon>
        <taxon>Chilopoda</taxon>
        <taxon>Pleurostigmophora</taxon>
        <taxon>Geophilomorpha</taxon>
        <taxon>Linotaeniidae</taxon>
        <taxon>Strigamia</taxon>
    </lineage>
</organism>
<evidence type="ECO:0008006" key="3">
    <source>
        <dbReference type="Google" id="ProtNLM"/>
    </source>
</evidence>
<reference evidence="1" key="2">
    <citation type="submission" date="2015-02" db="UniProtKB">
        <authorList>
            <consortium name="EnsemblMetazoa"/>
        </authorList>
    </citation>
    <scope>IDENTIFICATION</scope>
</reference>
<dbReference type="Proteomes" id="UP000014500">
    <property type="component" value="Unassembled WGS sequence"/>
</dbReference>
<sequence>MDVKPHPLYPHYRMWYTKDETYQQSTLRRCVKFSASVMAWRCMSTGGVGCLALVTGTINKKLLDYYLIPSLEQLYPNNDADDFIFKQVLVTSSCSKSDAECFKSHNIKVYLWPANLPDLNPTESLWDIMK</sequence>
<accession>T1IPC2</accession>
<dbReference type="HOGENOM" id="CLU_1940752_0_0_1"/>
<dbReference type="Gene3D" id="3.30.420.10">
    <property type="entry name" value="Ribonuclease H-like superfamily/Ribonuclease H"/>
    <property type="match status" value="1"/>
</dbReference>
<evidence type="ECO:0000313" key="1">
    <source>
        <dbReference type="EnsemblMetazoa" id="SMAR002871-PA"/>
    </source>
</evidence>
<dbReference type="STRING" id="126957.T1IPC2"/>
<dbReference type="OMA" id="IMLESHR"/>
<dbReference type="GO" id="GO:0003676">
    <property type="term" value="F:nucleic acid binding"/>
    <property type="evidence" value="ECO:0007669"/>
    <property type="project" value="InterPro"/>
</dbReference>
<protein>
    <recommendedName>
        <fullName evidence="3">Tc1-like transposase DDE domain-containing protein</fullName>
    </recommendedName>
</protein>
<evidence type="ECO:0000313" key="2">
    <source>
        <dbReference type="Proteomes" id="UP000014500"/>
    </source>
</evidence>
<dbReference type="AlphaFoldDB" id="T1IPC2"/>